<evidence type="ECO:0000256" key="3">
    <source>
        <dbReference type="ARBA" id="ARBA00022679"/>
    </source>
</evidence>
<dbReference type="FunFam" id="3.40.50.2000:FF:000051">
    <property type="entry name" value="Glycosyltransferase"/>
    <property type="match status" value="1"/>
</dbReference>
<comment type="caution">
    <text evidence="6">The sequence shown here is derived from an EMBL/GenBank/DDBJ whole genome shotgun (WGS) entry which is preliminary data.</text>
</comment>
<evidence type="ECO:0000256" key="1">
    <source>
        <dbReference type="ARBA" id="ARBA00009995"/>
    </source>
</evidence>
<dbReference type="Gene3D" id="3.40.50.2000">
    <property type="entry name" value="Glycogen Phosphorylase B"/>
    <property type="match status" value="2"/>
</dbReference>
<dbReference type="InterPro" id="IPR035595">
    <property type="entry name" value="UDP_glycos_trans_CS"/>
</dbReference>
<organism evidence="6 7">
    <name type="scientific">Acacia crassicarpa</name>
    <name type="common">northern wattle</name>
    <dbReference type="NCBI Taxonomy" id="499986"/>
    <lineage>
        <taxon>Eukaryota</taxon>
        <taxon>Viridiplantae</taxon>
        <taxon>Streptophyta</taxon>
        <taxon>Embryophyta</taxon>
        <taxon>Tracheophyta</taxon>
        <taxon>Spermatophyta</taxon>
        <taxon>Magnoliopsida</taxon>
        <taxon>eudicotyledons</taxon>
        <taxon>Gunneridae</taxon>
        <taxon>Pentapetalae</taxon>
        <taxon>rosids</taxon>
        <taxon>fabids</taxon>
        <taxon>Fabales</taxon>
        <taxon>Fabaceae</taxon>
        <taxon>Caesalpinioideae</taxon>
        <taxon>mimosoid clade</taxon>
        <taxon>Acacieae</taxon>
        <taxon>Acacia</taxon>
    </lineage>
</organism>
<keyword evidence="3 4" id="KW-0808">Transferase</keyword>
<dbReference type="Pfam" id="PF00201">
    <property type="entry name" value="UDPGT"/>
    <property type="match status" value="1"/>
</dbReference>
<evidence type="ECO:0000313" key="6">
    <source>
        <dbReference type="EMBL" id="KAK4270516.1"/>
    </source>
</evidence>
<dbReference type="Proteomes" id="UP001293593">
    <property type="component" value="Unassembled WGS sequence"/>
</dbReference>
<dbReference type="PANTHER" id="PTHR48045">
    <property type="entry name" value="UDP-GLYCOSYLTRANSFERASE 72B1"/>
    <property type="match status" value="1"/>
</dbReference>
<accession>A0AAE1JHH3</accession>
<dbReference type="PROSITE" id="PS00375">
    <property type="entry name" value="UDPGT"/>
    <property type="match status" value="1"/>
</dbReference>
<dbReference type="EMBL" id="JAWXYG010000006">
    <property type="protein sequence ID" value="KAK4270516.1"/>
    <property type="molecule type" value="Genomic_DNA"/>
</dbReference>
<keyword evidence="2 4" id="KW-0328">Glycosyltransferase</keyword>
<dbReference type="PANTHER" id="PTHR48045:SF11">
    <property type="entry name" value="UDP-GLYCOSYLTRANSFERASE 72B1"/>
    <property type="match status" value="1"/>
</dbReference>
<keyword evidence="7" id="KW-1185">Reference proteome</keyword>
<dbReference type="EC" id="2.4.1.-" evidence="5"/>
<name>A0AAE1JHH3_9FABA</name>
<reference evidence="6" key="1">
    <citation type="submission" date="2023-10" db="EMBL/GenBank/DDBJ databases">
        <title>Chromosome-level genome of the transformable northern wattle, Acacia crassicarpa.</title>
        <authorList>
            <person name="Massaro I."/>
            <person name="Sinha N.R."/>
            <person name="Poethig S."/>
            <person name="Leichty A.R."/>
        </authorList>
    </citation>
    <scope>NUCLEOTIDE SEQUENCE</scope>
    <source>
        <strain evidence="6">Acra3RX</strain>
        <tissue evidence="6">Leaf</tissue>
    </source>
</reference>
<dbReference type="CDD" id="cd03784">
    <property type="entry name" value="GT1_Gtf-like"/>
    <property type="match status" value="1"/>
</dbReference>
<dbReference type="SUPFAM" id="SSF53756">
    <property type="entry name" value="UDP-Glycosyltransferase/glycogen phosphorylase"/>
    <property type="match status" value="1"/>
</dbReference>
<dbReference type="FunFam" id="3.40.50.2000:FF:000054">
    <property type="entry name" value="Glycosyltransferase"/>
    <property type="match status" value="1"/>
</dbReference>
<sequence length="474" mass="52890">MEKRNPCIAMVPSPGFSHLTPLIEFAKRLAVHLPHFHFTFLILTLGPPAPAAPSILQSLPPHIDFIILPHVDKNDIPHSAIHPATQIHQTVILSLPSLSQALSSLSSQNQLVAIIADVFSVDVLEIAKHQFNLKSYVFFPMAVTTLCFCLKFPELDEDHEMVSTGFRDLSQPLKLPGCVAFQGKDLFDTVQERSSESYKTVLHLCKRLDFAESIIVNSFQELEPEVTRALKESNNKCPPVYPLGPILQIGQTSKNESDSECLKWLDKQPRNSVLFVSFGSGGTLSLEQLHELALGLEMSGHKFLWVVRAPSESSFSAYLSSKQEDPLDYLPKGFIERTKDQGLVVPSWAPQIEVLKHESTGGFLTHCGWNSTLESIVHGKPMIVWPLFAEQRMNAVLITEELKIAVRPKENENKNHGIVEKEEVSRIVKSVMEGDEGREIRTRIQVYKDAAAKAISEDGSSTKTLSCLSLEWKI</sequence>
<evidence type="ECO:0000256" key="4">
    <source>
        <dbReference type="RuleBase" id="RU003718"/>
    </source>
</evidence>
<evidence type="ECO:0000256" key="5">
    <source>
        <dbReference type="RuleBase" id="RU362057"/>
    </source>
</evidence>
<evidence type="ECO:0000256" key="2">
    <source>
        <dbReference type="ARBA" id="ARBA00022676"/>
    </source>
</evidence>
<gene>
    <name evidence="6" type="ORF">QN277_023545</name>
</gene>
<evidence type="ECO:0000313" key="7">
    <source>
        <dbReference type="Proteomes" id="UP001293593"/>
    </source>
</evidence>
<comment type="similarity">
    <text evidence="1 4">Belongs to the UDP-glycosyltransferase family.</text>
</comment>
<dbReference type="InterPro" id="IPR002213">
    <property type="entry name" value="UDP_glucos_trans"/>
</dbReference>
<dbReference type="GO" id="GO:0008194">
    <property type="term" value="F:UDP-glycosyltransferase activity"/>
    <property type="evidence" value="ECO:0007669"/>
    <property type="project" value="InterPro"/>
</dbReference>
<proteinExistence type="inferred from homology"/>
<protein>
    <recommendedName>
        <fullName evidence="5">Glycosyltransferase</fullName>
        <ecNumber evidence="5">2.4.1.-</ecNumber>
    </recommendedName>
</protein>
<dbReference type="AlphaFoldDB" id="A0AAE1JHH3"/>